<accession>A0A1Y0IE25</accession>
<proteinExistence type="inferred from homology"/>
<comment type="similarity">
    <text evidence="1">Belongs to the bacterial solute-binding protein 3 family.</text>
</comment>
<keyword evidence="5" id="KW-1185">Reference proteome</keyword>
<dbReference type="OrthoDB" id="7354650at2"/>
<evidence type="ECO:0000256" key="1">
    <source>
        <dbReference type="ARBA" id="ARBA00010333"/>
    </source>
</evidence>
<dbReference type="SUPFAM" id="SSF53850">
    <property type="entry name" value="Periplasmic binding protein-like II"/>
    <property type="match status" value="1"/>
</dbReference>
<dbReference type="PANTHER" id="PTHR35936:SF25">
    <property type="entry name" value="ABC TRANSPORTER SUBSTRATE-BINDING PROTEIN"/>
    <property type="match status" value="1"/>
</dbReference>
<name>A0A1Y0IE25_9GAMM</name>
<evidence type="ECO:0000256" key="2">
    <source>
        <dbReference type="ARBA" id="ARBA00022729"/>
    </source>
</evidence>
<keyword evidence="2" id="KW-0732">Signal</keyword>
<dbReference type="InterPro" id="IPR001638">
    <property type="entry name" value="Solute-binding_3/MltF_N"/>
</dbReference>
<dbReference type="Gene3D" id="3.40.190.10">
    <property type="entry name" value="Periplasmic binding protein-like II"/>
    <property type="match status" value="2"/>
</dbReference>
<evidence type="ECO:0000313" key="5">
    <source>
        <dbReference type="Proteomes" id="UP000196027"/>
    </source>
</evidence>
<protein>
    <submittedName>
        <fullName evidence="4">Extracellular solute-binding protein</fullName>
    </submittedName>
</protein>
<organism evidence="4 5">
    <name type="scientific">Oleiphilus messinensis</name>
    <dbReference type="NCBI Taxonomy" id="141451"/>
    <lineage>
        <taxon>Bacteria</taxon>
        <taxon>Pseudomonadati</taxon>
        <taxon>Pseudomonadota</taxon>
        <taxon>Gammaproteobacteria</taxon>
        <taxon>Oceanospirillales</taxon>
        <taxon>Oleiphilaceae</taxon>
        <taxon>Oleiphilus</taxon>
    </lineage>
</organism>
<reference evidence="4 5" key="1">
    <citation type="submission" date="2017-05" db="EMBL/GenBank/DDBJ databases">
        <title>Genomic insights into alkan degradation activity of Oleiphilus messinensis.</title>
        <authorList>
            <person name="Kozyavkin S.A."/>
            <person name="Slesarev A.I."/>
            <person name="Golyshin P.N."/>
            <person name="Korzhenkov A."/>
            <person name="Golyshina O.N."/>
            <person name="Toshchakov S.V."/>
        </authorList>
    </citation>
    <scope>NUCLEOTIDE SEQUENCE [LARGE SCALE GENOMIC DNA]</scope>
    <source>
        <strain evidence="4 5">ME102</strain>
    </source>
</reference>
<evidence type="ECO:0000313" key="4">
    <source>
        <dbReference type="EMBL" id="ARU58036.1"/>
    </source>
</evidence>
<evidence type="ECO:0000259" key="3">
    <source>
        <dbReference type="Pfam" id="PF00497"/>
    </source>
</evidence>
<dbReference type="EMBL" id="CP021425">
    <property type="protein sequence ID" value="ARU58036.1"/>
    <property type="molecule type" value="Genomic_DNA"/>
</dbReference>
<dbReference type="KEGG" id="ome:OLMES_4018"/>
<dbReference type="PANTHER" id="PTHR35936">
    <property type="entry name" value="MEMBRANE-BOUND LYTIC MUREIN TRANSGLYCOSYLASE F"/>
    <property type="match status" value="1"/>
</dbReference>
<dbReference type="Pfam" id="PF00497">
    <property type="entry name" value="SBP_bac_3"/>
    <property type="match status" value="1"/>
</dbReference>
<feature type="domain" description="Solute-binding protein family 3/N-terminal" evidence="3">
    <location>
        <begin position="43"/>
        <end position="254"/>
    </location>
</feature>
<gene>
    <name evidence="4" type="ORF">OLMES_4018</name>
</gene>
<dbReference type="AlphaFoldDB" id="A0A1Y0IE25"/>
<dbReference type="Proteomes" id="UP000196027">
    <property type="component" value="Chromosome"/>
</dbReference>
<sequence length="267" mass="30246">MPLIRVFRRLVKQTLFAVGLFLLLGPVWAAETTPVLNFVGSQFPYILERSADGRIEGIAADLIRDIATRIDIQADIQIYPWKRAQEMVKQGMAHVLIGPYKTPDREQYLDYSQYHFYQDHMVFYQRSQSDITWNGKIDALDAHSIAVVLGWSYGAAFDAKIAQLKPIQLQTLEKCLTFVLVGRAQLCATNQRNARVTIGKANYTEKVKMLLPAISDTKGYFAFAKVLELNKLKLKFDQQLKQLIDSGIVSELNARAGLLYQVESAVE</sequence>
<dbReference type="RefSeq" id="WP_157678411.1">
    <property type="nucleotide sequence ID" value="NZ_CP021425.1"/>
</dbReference>